<dbReference type="CDD" id="cd01129">
    <property type="entry name" value="PulE-GspE-like"/>
    <property type="match status" value="1"/>
</dbReference>
<dbReference type="InterPro" id="IPR037257">
    <property type="entry name" value="T2SS_E_N_sf"/>
</dbReference>
<evidence type="ECO:0000256" key="2">
    <source>
        <dbReference type="ARBA" id="ARBA00022741"/>
    </source>
</evidence>
<feature type="domain" description="Bacterial type II secretion system protein E" evidence="4">
    <location>
        <begin position="384"/>
        <end position="398"/>
    </location>
</feature>
<dbReference type="GO" id="GO:0016887">
    <property type="term" value="F:ATP hydrolysis activity"/>
    <property type="evidence" value="ECO:0007669"/>
    <property type="project" value="TreeGrafter"/>
</dbReference>
<keyword evidence="3" id="KW-0067">ATP-binding</keyword>
<keyword evidence="2" id="KW-0547">Nucleotide-binding</keyword>
<proteinExistence type="inferred from homology"/>
<dbReference type="EMBL" id="LBUU01000008">
    <property type="protein sequence ID" value="KKQ69948.1"/>
    <property type="molecule type" value="Genomic_DNA"/>
</dbReference>
<dbReference type="GO" id="GO:0005524">
    <property type="term" value="F:ATP binding"/>
    <property type="evidence" value="ECO:0007669"/>
    <property type="project" value="UniProtKB-KW"/>
</dbReference>
<dbReference type="PATRIC" id="fig|1618638.3.peg.972"/>
<dbReference type="Gene3D" id="3.40.50.300">
    <property type="entry name" value="P-loop containing nucleotide triphosphate hydrolases"/>
    <property type="match status" value="1"/>
</dbReference>
<organism evidence="5 6">
    <name type="scientific">Candidatus Falkowbacteria bacterium GW2011_GWE1_38_31</name>
    <dbReference type="NCBI Taxonomy" id="1618638"/>
    <lineage>
        <taxon>Bacteria</taxon>
        <taxon>Candidatus Falkowiibacteriota</taxon>
    </lineage>
</organism>
<evidence type="ECO:0000256" key="3">
    <source>
        <dbReference type="ARBA" id="ARBA00022840"/>
    </source>
</evidence>
<protein>
    <submittedName>
        <fullName evidence="5">Type IV-A pilus assembly ATPase PilB</fullName>
    </submittedName>
</protein>
<dbReference type="PROSITE" id="PS00662">
    <property type="entry name" value="T2SP_E"/>
    <property type="match status" value="1"/>
</dbReference>
<comment type="caution">
    <text evidence="5">The sequence shown here is derived from an EMBL/GenBank/DDBJ whole genome shotgun (WGS) entry which is preliminary data.</text>
</comment>
<dbReference type="Pfam" id="PF00437">
    <property type="entry name" value="T2SSE"/>
    <property type="match status" value="1"/>
</dbReference>
<dbReference type="SUPFAM" id="SSF160246">
    <property type="entry name" value="EspE N-terminal domain-like"/>
    <property type="match status" value="1"/>
</dbReference>
<name>A0A0G0JQT3_9BACT</name>
<dbReference type="PANTHER" id="PTHR30258">
    <property type="entry name" value="TYPE II SECRETION SYSTEM PROTEIN GSPE-RELATED"/>
    <property type="match status" value="1"/>
</dbReference>
<dbReference type="Proteomes" id="UP000034022">
    <property type="component" value="Unassembled WGS sequence"/>
</dbReference>
<dbReference type="InterPro" id="IPR001482">
    <property type="entry name" value="T2SS/T4SS_dom"/>
</dbReference>
<evidence type="ECO:0000259" key="4">
    <source>
        <dbReference type="PROSITE" id="PS00662"/>
    </source>
</evidence>
<dbReference type="InterPro" id="IPR027417">
    <property type="entry name" value="P-loop_NTPase"/>
</dbReference>
<comment type="similarity">
    <text evidence="1">Belongs to the GSP E family.</text>
</comment>
<evidence type="ECO:0000313" key="5">
    <source>
        <dbReference type="EMBL" id="KKQ69948.1"/>
    </source>
</evidence>
<dbReference type="PANTHER" id="PTHR30258:SF1">
    <property type="entry name" value="PROTEIN TRANSPORT PROTEIN HOFB HOMOLOG"/>
    <property type="match status" value="1"/>
</dbReference>
<accession>A0A0G0JQT3</accession>
<dbReference type="SUPFAM" id="SSF52540">
    <property type="entry name" value="P-loop containing nucleoside triphosphate hydrolases"/>
    <property type="match status" value="1"/>
</dbReference>
<dbReference type="AlphaFoldDB" id="A0A0G0JQT3"/>
<reference evidence="5 6" key="1">
    <citation type="journal article" date="2015" name="Nature">
        <title>rRNA introns, odd ribosomes, and small enigmatic genomes across a large radiation of phyla.</title>
        <authorList>
            <person name="Brown C.T."/>
            <person name="Hug L.A."/>
            <person name="Thomas B.C."/>
            <person name="Sharon I."/>
            <person name="Castelle C.J."/>
            <person name="Singh A."/>
            <person name="Wilkins M.J."/>
            <person name="Williams K.H."/>
            <person name="Banfield J.F."/>
        </authorList>
    </citation>
    <scope>NUCLEOTIDE SEQUENCE [LARGE SCALE GENOMIC DNA]</scope>
</reference>
<dbReference type="GO" id="GO:0005886">
    <property type="term" value="C:plasma membrane"/>
    <property type="evidence" value="ECO:0007669"/>
    <property type="project" value="TreeGrafter"/>
</dbReference>
<dbReference type="Gene3D" id="3.30.450.90">
    <property type="match status" value="1"/>
</dbReference>
<evidence type="ECO:0000256" key="1">
    <source>
        <dbReference type="ARBA" id="ARBA00006611"/>
    </source>
</evidence>
<evidence type="ECO:0000313" key="6">
    <source>
        <dbReference type="Proteomes" id="UP000034022"/>
    </source>
</evidence>
<sequence>MMKQDELLKILVENKAISLDLAIEIRKQIQEGKGVLDDILFAKKIIDSESLVKLKSGLYNLPSANLLEKEIAGGTLNIITSEVSENYKIICFEKNDTKIKVGIIDPENFKAVEAVDYLAKGQGLEVEYYLISPESFHAAFKGYKSASEELTSALKKKADEDSDLVDMNEKEQAEVEEITKSAPVAKIVSVIIRNAVEGGASDIHIEPMVNDSRVRYRIDGILHTSLVLPRSVHNSIVARIKVMANLKIDETRIPQDGRIRLNISEKAIDFRVSVLPLIGSEKVVMRILDTTKGAPALPDLGFRGEQLAIIEKNLERTEGLFLVTGPTGSGKSTTLFAVLDILNKEGVNISTLEDPVEYQMKGINQSQVKPEIGYTFSTGLRSFLRQDPDVIMVGEIRDEETAELAIHAALTGHVVVSTLHTNSAAGAIPRLIDMKLEPFLLGSTLHTVVAQRLARRICPHCREAMEMPEDILLDIKEEITKIGEGILKKMIKNFNPNKLLFLHGKGCARCGNSGYSGRICITEVLDINDKLKKIIFDGVKDLDFETIRKTQNFTSIKQDGIIKVLQGYTTMEEVMRVTKD</sequence>
<gene>
    <name evidence="5" type="ORF">US91_C0008G0068</name>
</gene>